<organism evidence="1 2">
    <name type="scientific">Talaromyces pinophilus</name>
    <name type="common">Penicillium pinophilum</name>
    <dbReference type="NCBI Taxonomy" id="128442"/>
    <lineage>
        <taxon>Eukaryota</taxon>
        <taxon>Fungi</taxon>
        <taxon>Dikarya</taxon>
        <taxon>Ascomycota</taxon>
        <taxon>Pezizomycotina</taxon>
        <taxon>Eurotiomycetes</taxon>
        <taxon>Eurotiomycetidae</taxon>
        <taxon>Eurotiales</taxon>
        <taxon>Trichocomaceae</taxon>
        <taxon>Talaromyces</taxon>
        <taxon>Talaromyces sect. Talaromyces</taxon>
    </lineage>
</organism>
<reference evidence="2" key="1">
    <citation type="journal article" date="2015" name="Genome Announc.">
        <title>Draft genome sequence of Talaromyces cellulolyticus strain Y-94, a source of lignocellulosic biomass-degrading enzymes.</title>
        <authorList>
            <person name="Fujii T."/>
            <person name="Koike H."/>
            <person name="Sawayama S."/>
            <person name="Yano S."/>
            <person name="Inoue H."/>
        </authorList>
    </citation>
    <scope>NUCLEOTIDE SEQUENCE [LARGE SCALE GENOMIC DNA]</scope>
    <source>
        <strain evidence="2">Y-94</strain>
    </source>
</reference>
<sequence>MTANIFVIRKRSHKQPKKLIVYVDIKSPGLSNILGEVLKDIRTVSLDADRPAIERDLLYHYLDELRDRQKRLHSQGVTFDDAILHLSKLIQHLEETYAPVVEQFSTPYVAKFVTCSYYNFDLT</sequence>
<evidence type="ECO:0000313" key="1">
    <source>
        <dbReference type="EMBL" id="GAM42404.1"/>
    </source>
</evidence>
<keyword evidence="2" id="KW-1185">Reference proteome</keyword>
<name>A0A478EBS7_TALPI</name>
<dbReference type="EMBL" id="DF933840">
    <property type="protein sequence ID" value="GAM42404.1"/>
    <property type="molecule type" value="Genomic_DNA"/>
</dbReference>
<protein>
    <submittedName>
        <fullName evidence="1">Uncharacterized protein</fullName>
    </submittedName>
</protein>
<dbReference type="AlphaFoldDB" id="A0A478EBS7"/>
<evidence type="ECO:0000313" key="2">
    <source>
        <dbReference type="Proteomes" id="UP000053095"/>
    </source>
</evidence>
<accession>A0A478EBS7</accession>
<proteinExistence type="predicted"/>
<dbReference type="Proteomes" id="UP000053095">
    <property type="component" value="Unassembled WGS sequence"/>
</dbReference>
<gene>
    <name evidence="1" type="ORF">TCE0_044f16348</name>
</gene>